<proteinExistence type="predicted"/>
<sequence>MGEQYWCNCHLINQQHLLSFTPLDCLNSHNSVENEYPWRNTFIENVELQQLPETINREIVKNNCQEIVFEKKERGLERNLIKLHREKDKNHSQEIISKEDKDVLMQTAVERNMINKDKGEILTNNKKIIFEEEEKDISRCKQH</sequence>
<accession>A0AAV2N3G4</accession>
<dbReference type="AlphaFoldDB" id="A0AAV2N3G4"/>
<gene>
    <name evidence="1" type="ORF">LPLAT_LOCUS497</name>
</gene>
<name>A0AAV2N3G4_9HYME</name>
<organism evidence="1 2">
    <name type="scientific">Lasius platythorax</name>
    <dbReference type="NCBI Taxonomy" id="488582"/>
    <lineage>
        <taxon>Eukaryota</taxon>
        <taxon>Metazoa</taxon>
        <taxon>Ecdysozoa</taxon>
        <taxon>Arthropoda</taxon>
        <taxon>Hexapoda</taxon>
        <taxon>Insecta</taxon>
        <taxon>Pterygota</taxon>
        <taxon>Neoptera</taxon>
        <taxon>Endopterygota</taxon>
        <taxon>Hymenoptera</taxon>
        <taxon>Apocrita</taxon>
        <taxon>Aculeata</taxon>
        <taxon>Formicoidea</taxon>
        <taxon>Formicidae</taxon>
        <taxon>Formicinae</taxon>
        <taxon>Lasius</taxon>
        <taxon>Lasius</taxon>
    </lineage>
</organism>
<protein>
    <submittedName>
        <fullName evidence="1">Uncharacterized protein</fullName>
    </submittedName>
</protein>
<reference evidence="1 2" key="1">
    <citation type="submission" date="2024-04" db="EMBL/GenBank/DDBJ databases">
        <authorList>
            <consortium name="Molecular Ecology Group"/>
        </authorList>
    </citation>
    <scope>NUCLEOTIDE SEQUENCE [LARGE SCALE GENOMIC DNA]</scope>
</reference>
<evidence type="ECO:0000313" key="2">
    <source>
        <dbReference type="Proteomes" id="UP001497644"/>
    </source>
</evidence>
<keyword evidence="2" id="KW-1185">Reference proteome</keyword>
<evidence type="ECO:0000313" key="1">
    <source>
        <dbReference type="EMBL" id="CAL1673653.1"/>
    </source>
</evidence>
<dbReference type="Proteomes" id="UP001497644">
    <property type="component" value="Chromosome 1"/>
</dbReference>
<dbReference type="EMBL" id="OZ034824">
    <property type="protein sequence ID" value="CAL1673653.1"/>
    <property type="molecule type" value="Genomic_DNA"/>
</dbReference>